<dbReference type="CDD" id="cd07821">
    <property type="entry name" value="PYR_PYL_RCAR_like"/>
    <property type="match status" value="1"/>
</dbReference>
<dbReference type="Gene3D" id="3.30.530.20">
    <property type="match status" value="1"/>
</dbReference>
<gene>
    <name evidence="1" type="ORF">MKW94_003717</name>
</gene>
<dbReference type="Pfam" id="PF10604">
    <property type="entry name" value="Polyketide_cyc2"/>
    <property type="match status" value="1"/>
</dbReference>
<dbReference type="AlphaFoldDB" id="A0AA41VNA1"/>
<keyword evidence="2" id="KW-1185">Reference proteome</keyword>
<dbReference type="EMBL" id="JAJJMA010256476">
    <property type="protein sequence ID" value="MCL7044284.1"/>
    <property type="molecule type" value="Genomic_DNA"/>
</dbReference>
<dbReference type="InterPro" id="IPR023393">
    <property type="entry name" value="START-like_dom_sf"/>
</dbReference>
<dbReference type="Proteomes" id="UP001177140">
    <property type="component" value="Unassembled WGS sequence"/>
</dbReference>
<organism evidence="1 2">
    <name type="scientific">Papaver nudicaule</name>
    <name type="common">Iceland poppy</name>
    <dbReference type="NCBI Taxonomy" id="74823"/>
    <lineage>
        <taxon>Eukaryota</taxon>
        <taxon>Viridiplantae</taxon>
        <taxon>Streptophyta</taxon>
        <taxon>Embryophyta</taxon>
        <taxon>Tracheophyta</taxon>
        <taxon>Spermatophyta</taxon>
        <taxon>Magnoliopsida</taxon>
        <taxon>Ranunculales</taxon>
        <taxon>Papaveraceae</taxon>
        <taxon>Papaveroideae</taxon>
        <taxon>Papaver</taxon>
    </lineage>
</organism>
<evidence type="ECO:0008006" key="3">
    <source>
        <dbReference type="Google" id="ProtNLM"/>
    </source>
</evidence>
<protein>
    <recommendedName>
        <fullName evidence="3">Lachrymatory factor synthase</fullName>
    </recommendedName>
</protein>
<dbReference type="InterPro" id="IPR019587">
    <property type="entry name" value="Polyketide_cyclase/dehydratase"/>
</dbReference>
<comment type="caution">
    <text evidence="1">The sequence shown here is derived from an EMBL/GenBank/DDBJ whole genome shotgun (WGS) entry which is preliminary data.</text>
</comment>
<evidence type="ECO:0000313" key="2">
    <source>
        <dbReference type="Proteomes" id="UP001177140"/>
    </source>
</evidence>
<evidence type="ECO:0000313" key="1">
    <source>
        <dbReference type="EMBL" id="MCL7044284.1"/>
    </source>
</evidence>
<dbReference type="FunFam" id="3.30.530.20:FF:000064">
    <property type="entry name" value="Lachrymatory-factor synthase"/>
    <property type="match status" value="1"/>
</dbReference>
<sequence length="185" mass="20777">MYSFYMQIIYKEEKWKGKACTTLKDLTAEELWPLFEDFLSIHKWLPGVDACTLVEGVSGEPGCVRYCTGTAVPTDGSDDTLTSWVKEKLLLIDPVERCISYEVIEGNVGFESYIATIKVLSDSSEDAQENGDDHKGSTVEWSYVVNPVPGWKSEDLASYIDSILQTMAKRMEEALLQTKIIVLDN</sequence>
<dbReference type="SUPFAM" id="SSF55961">
    <property type="entry name" value="Bet v1-like"/>
    <property type="match status" value="1"/>
</dbReference>
<accession>A0AA41VNA1</accession>
<proteinExistence type="predicted"/>
<dbReference type="PANTHER" id="PTHR33789">
    <property type="entry name" value="LACHRYMATORY-FACTOR SYNTHASE"/>
    <property type="match status" value="1"/>
</dbReference>
<dbReference type="InterPro" id="IPR053249">
    <property type="entry name" value="LFS"/>
</dbReference>
<dbReference type="PANTHER" id="PTHR33789:SF11">
    <property type="entry name" value="OS05G0202300 PROTEIN"/>
    <property type="match status" value="1"/>
</dbReference>
<reference evidence="1" key="1">
    <citation type="submission" date="2022-03" db="EMBL/GenBank/DDBJ databases">
        <title>A functionally conserved STORR gene fusion in Papaver species that diverged 16.8 million years ago.</title>
        <authorList>
            <person name="Catania T."/>
        </authorList>
    </citation>
    <scope>NUCLEOTIDE SEQUENCE</scope>
    <source>
        <strain evidence="1">S-191538</strain>
    </source>
</reference>
<name>A0AA41VNA1_PAPNU</name>